<evidence type="ECO:0000313" key="3">
    <source>
        <dbReference type="Proteomes" id="UP000268553"/>
    </source>
</evidence>
<dbReference type="RefSeq" id="WP_125231152.1">
    <property type="nucleotide sequence ID" value="NZ_RWJI01000002.1"/>
</dbReference>
<dbReference type="Proteomes" id="UP000268553">
    <property type="component" value="Unassembled WGS sequence"/>
</dbReference>
<keyword evidence="3" id="KW-1185">Reference proteome</keyword>
<dbReference type="EMBL" id="RWJI01000002">
    <property type="protein sequence ID" value="RRQ51177.1"/>
    <property type="molecule type" value="Genomic_DNA"/>
</dbReference>
<reference evidence="2 3" key="1">
    <citation type="submission" date="2018-12" db="EMBL/GenBank/DDBJ databases">
        <authorList>
            <person name="Kim S.-J."/>
            <person name="Jung G.-Y."/>
        </authorList>
    </citation>
    <scope>NUCLEOTIDE SEQUENCE [LARGE SCALE GENOMIC DNA]</scope>
    <source>
        <strain evidence="2 3">03SU3-P</strain>
    </source>
</reference>
<name>A0A3R8R3M3_9SPHN</name>
<evidence type="ECO:0000256" key="1">
    <source>
        <dbReference type="SAM" id="Phobius"/>
    </source>
</evidence>
<dbReference type="InterPro" id="IPR009325">
    <property type="entry name" value="DUF983"/>
</dbReference>
<sequence>MKPEQSIEGQPSIAKAALFGLCPQCGSKTLFAGLGQFADTCANCHLDFSSYNVGDGPAALLTMGIGTLIIILALVVDSVFRPPFWVHVLIWVPITAALTVITLRMAKAALLSAEHRNRAHEAGKSDLL</sequence>
<protein>
    <submittedName>
        <fullName evidence="2">DUF983 domain-containing protein</fullName>
    </submittedName>
</protein>
<keyword evidence="1" id="KW-0812">Transmembrane</keyword>
<keyword evidence="1" id="KW-0472">Membrane</keyword>
<proteinExistence type="predicted"/>
<organism evidence="2 3">
    <name type="scientific">Sphingorhabdus wooponensis</name>
    <dbReference type="NCBI Taxonomy" id="940136"/>
    <lineage>
        <taxon>Bacteria</taxon>
        <taxon>Pseudomonadati</taxon>
        <taxon>Pseudomonadota</taxon>
        <taxon>Alphaproteobacteria</taxon>
        <taxon>Sphingomonadales</taxon>
        <taxon>Sphingomonadaceae</taxon>
        <taxon>Sphingorhabdus</taxon>
    </lineage>
</organism>
<accession>A0A3R8R3M3</accession>
<dbReference type="OrthoDB" id="9799456at2"/>
<feature type="transmembrane region" description="Helical" evidence="1">
    <location>
        <begin position="58"/>
        <end position="76"/>
    </location>
</feature>
<feature type="transmembrane region" description="Helical" evidence="1">
    <location>
        <begin position="88"/>
        <end position="106"/>
    </location>
</feature>
<dbReference type="Pfam" id="PF06170">
    <property type="entry name" value="DUF983"/>
    <property type="match status" value="1"/>
</dbReference>
<dbReference type="AlphaFoldDB" id="A0A3R8R3M3"/>
<keyword evidence="1" id="KW-1133">Transmembrane helix</keyword>
<evidence type="ECO:0000313" key="2">
    <source>
        <dbReference type="EMBL" id="RRQ51177.1"/>
    </source>
</evidence>
<gene>
    <name evidence="2" type="ORF">D7D48_09370</name>
</gene>
<comment type="caution">
    <text evidence="2">The sequence shown here is derived from an EMBL/GenBank/DDBJ whole genome shotgun (WGS) entry which is preliminary data.</text>
</comment>